<sequence>MAATFSITPIGAFSDNYIWLLQQGARAVAVDPGEAAPLLSHLQSHGLQLEAVLVTHHHADHCGGLAELKQAWPDAIVYGPAGIAGVDIPLMEGDTVSLSMGEAYVLAVPGHTLDHLAYRLDDALFCGDTLFAAGCGRLFEGTAAQMLSSLKKLAELPPQTKVYPAHEYTLSNLRFALAADPANPVLTMRLSRDQALRDRGQPTLPSTIALEKASNPFLRCDTAGIRQSLLAQGAQAGDDETAAFARLRAWKDVFRP</sequence>
<dbReference type="GO" id="GO:0004416">
    <property type="term" value="F:hydroxyacylglutathione hydrolase activity"/>
    <property type="evidence" value="ECO:0007669"/>
    <property type="project" value="UniProtKB-UniRule"/>
</dbReference>
<dbReference type="UniPathway" id="UPA00619">
    <property type="reaction ID" value="UER00676"/>
</dbReference>
<evidence type="ECO:0000313" key="9">
    <source>
        <dbReference type="EMBL" id="POA97804.1"/>
    </source>
</evidence>
<protein>
    <recommendedName>
        <fullName evidence="7">Hydroxyacylglutathione hydrolase</fullName>
        <ecNumber evidence="7">3.1.2.6</ecNumber>
    </recommendedName>
    <alternativeName>
        <fullName evidence="7">Glyoxalase II</fullName>
        <shortName evidence="7">Glx II</shortName>
    </alternativeName>
</protein>
<comment type="similarity">
    <text evidence="3 7">Belongs to the metallo-beta-lactamase superfamily. Glyoxalase II family.</text>
</comment>
<dbReference type="SUPFAM" id="SSF56281">
    <property type="entry name" value="Metallo-hydrolase/oxidoreductase"/>
    <property type="match status" value="1"/>
</dbReference>
<evidence type="ECO:0000256" key="7">
    <source>
        <dbReference type="HAMAP-Rule" id="MF_01374"/>
    </source>
</evidence>
<dbReference type="Pfam" id="PF00753">
    <property type="entry name" value="Lactamase_B"/>
    <property type="match status" value="1"/>
</dbReference>
<comment type="function">
    <text evidence="7">Thiolesterase that catalyzes the hydrolysis of S-D-lactoyl-glutathione to form glutathione and D-lactic acid.</text>
</comment>
<dbReference type="InterPro" id="IPR035680">
    <property type="entry name" value="Clx_II_MBL"/>
</dbReference>
<evidence type="ECO:0000256" key="4">
    <source>
        <dbReference type="ARBA" id="ARBA00022723"/>
    </source>
</evidence>
<dbReference type="Proteomes" id="UP000236416">
    <property type="component" value="Unassembled WGS sequence"/>
</dbReference>
<dbReference type="GO" id="GO:0046872">
    <property type="term" value="F:metal ion binding"/>
    <property type="evidence" value="ECO:0007669"/>
    <property type="project" value="UniProtKB-KW"/>
</dbReference>
<keyword evidence="10" id="KW-1185">Reference proteome</keyword>
<dbReference type="CDD" id="cd07723">
    <property type="entry name" value="hydroxyacylglutathione_hydrolase_MBL-fold"/>
    <property type="match status" value="1"/>
</dbReference>
<comment type="catalytic activity">
    <reaction evidence="1 7">
        <text>an S-(2-hydroxyacyl)glutathione + H2O = a 2-hydroxy carboxylate + glutathione + H(+)</text>
        <dbReference type="Rhea" id="RHEA:21864"/>
        <dbReference type="ChEBI" id="CHEBI:15377"/>
        <dbReference type="ChEBI" id="CHEBI:15378"/>
        <dbReference type="ChEBI" id="CHEBI:57925"/>
        <dbReference type="ChEBI" id="CHEBI:58896"/>
        <dbReference type="ChEBI" id="CHEBI:71261"/>
        <dbReference type="EC" id="3.1.2.6"/>
    </reaction>
</comment>
<dbReference type="RefSeq" id="WP_103320813.1">
    <property type="nucleotide sequence ID" value="NZ_PPTF01000068.1"/>
</dbReference>
<dbReference type="Gene3D" id="3.60.15.10">
    <property type="entry name" value="Ribonuclease Z/Hydroxyacylglutathione hydrolase-like"/>
    <property type="match status" value="1"/>
</dbReference>
<dbReference type="NCBIfam" id="TIGR03413">
    <property type="entry name" value="GSH_gloB"/>
    <property type="match status" value="1"/>
</dbReference>
<feature type="binding site" evidence="7">
    <location>
        <position position="166"/>
    </location>
    <ligand>
        <name>Zn(2+)</name>
        <dbReference type="ChEBI" id="CHEBI:29105"/>
        <label>2</label>
    </ligand>
</feature>
<reference evidence="9 10" key="1">
    <citation type="submission" date="2018-01" db="EMBL/GenBank/DDBJ databases">
        <title>Genomic Sequence of Chromobacterium MWU13-2610 from wild cranberry bogs within the Cape Cod National Seashore.</title>
        <authorList>
            <person name="O'Hara-Hanley K."/>
            <person name="Soby S."/>
            <person name="Harrison A."/>
        </authorList>
    </citation>
    <scope>NUCLEOTIDE SEQUENCE [LARGE SCALE GENOMIC DNA]</scope>
    <source>
        <strain evidence="9 10">MWU13-2610</strain>
    </source>
</reference>
<name>A0A2K4ML34_9NEIS</name>
<dbReference type="EMBL" id="PPTF01000068">
    <property type="protein sequence ID" value="POA97804.1"/>
    <property type="molecule type" value="Genomic_DNA"/>
</dbReference>
<evidence type="ECO:0000313" key="10">
    <source>
        <dbReference type="Proteomes" id="UP000236416"/>
    </source>
</evidence>
<dbReference type="PANTHER" id="PTHR43705">
    <property type="entry name" value="HYDROXYACYLGLUTATHIONE HYDROLASE"/>
    <property type="match status" value="1"/>
</dbReference>
<dbReference type="SMART" id="SM00849">
    <property type="entry name" value="Lactamase_B"/>
    <property type="match status" value="1"/>
</dbReference>
<feature type="binding site" evidence="7">
    <location>
        <position position="60"/>
    </location>
    <ligand>
        <name>Zn(2+)</name>
        <dbReference type="ChEBI" id="CHEBI:29105"/>
        <label>2</label>
    </ligand>
</feature>
<keyword evidence="4 7" id="KW-0479">Metal-binding</keyword>
<feature type="binding site" evidence="7">
    <location>
        <position position="111"/>
    </location>
    <ligand>
        <name>Zn(2+)</name>
        <dbReference type="ChEBI" id="CHEBI:29105"/>
        <label>1</label>
    </ligand>
</feature>
<dbReference type="AlphaFoldDB" id="A0A2K4ML34"/>
<evidence type="ECO:0000256" key="3">
    <source>
        <dbReference type="ARBA" id="ARBA00006759"/>
    </source>
</evidence>
<dbReference type="PANTHER" id="PTHR43705:SF1">
    <property type="entry name" value="HYDROXYACYLGLUTATHIONE HYDROLASE GLOB"/>
    <property type="match status" value="1"/>
</dbReference>
<dbReference type="EC" id="3.1.2.6" evidence="7"/>
<evidence type="ECO:0000256" key="1">
    <source>
        <dbReference type="ARBA" id="ARBA00001623"/>
    </source>
</evidence>
<comment type="subunit">
    <text evidence="7">Monomer.</text>
</comment>
<feature type="binding site" evidence="7">
    <location>
        <position position="58"/>
    </location>
    <ligand>
        <name>Zn(2+)</name>
        <dbReference type="ChEBI" id="CHEBI:29105"/>
        <label>1</label>
    </ligand>
</feature>
<comment type="pathway">
    <text evidence="2 7">Secondary metabolite metabolism; methylglyoxal degradation; (R)-lactate from methylglyoxal: step 2/2.</text>
</comment>
<dbReference type="InterPro" id="IPR017782">
    <property type="entry name" value="Hydroxyacylglutathione_Hdrlase"/>
</dbReference>
<gene>
    <name evidence="7 9" type="primary">gloB</name>
    <name evidence="9" type="ORF">C2134_14165</name>
</gene>
<evidence type="ECO:0000256" key="2">
    <source>
        <dbReference type="ARBA" id="ARBA00004963"/>
    </source>
</evidence>
<dbReference type="PIRSF" id="PIRSF005457">
    <property type="entry name" value="Glx"/>
    <property type="match status" value="1"/>
</dbReference>
<comment type="caution">
    <text evidence="9">The sequence shown here is derived from an EMBL/GenBank/DDBJ whole genome shotgun (WGS) entry which is preliminary data.</text>
</comment>
<feature type="binding site" evidence="7">
    <location>
        <position position="128"/>
    </location>
    <ligand>
        <name>Zn(2+)</name>
        <dbReference type="ChEBI" id="CHEBI:29105"/>
        <label>1</label>
    </ligand>
</feature>
<feature type="domain" description="Metallo-beta-lactamase" evidence="8">
    <location>
        <begin position="15"/>
        <end position="166"/>
    </location>
</feature>
<dbReference type="InterPro" id="IPR036866">
    <property type="entry name" value="RibonucZ/Hydroxyglut_hydro"/>
</dbReference>
<dbReference type="Pfam" id="PF16123">
    <property type="entry name" value="HAGH_C"/>
    <property type="match status" value="1"/>
</dbReference>
<keyword evidence="5 7" id="KW-0378">Hydrolase</keyword>
<feature type="binding site" evidence="7">
    <location>
        <position position="128"/>
    </location>
    <ligand>
        <name>Zn(2+)</name>
        <dbReference type="ChEBI" id="CHEBI:29105"/>
        <label>2</label>
    </ligand>
</feature>
<dbReference type="HAMAP" id="MF_01374">
    <property type="entry name" value="Glyoxalase_2"/>
    <property type="match status" value="1"/>
</dbReference>
<dbReference type="InterPro" id="IPR032282">
    <property type="entry name" value="HAGH_C"/>
</dbReference>
<evidence type="ECO:0000256" key="6">
    <source>
        <dbReference type="ARBA" id="ARBA00022833"/>
    </source>
</evidence>
<dbReference type="InterPro" id="IPR050110">
    <property type="entry name" value="Glyoxalase_II_hydrolase"/>
</dbReference>
<feature type="binding site" evidence="7">
    <location>
        <position position="61"/>
    </location>
    <ligand>
        <name>Zn(2+)</name>
        <dbReference type="ChEBI" id="CHEBI:29105"/>
        <label>2</label>
    </ligand>
</feature>
<comment type="cofactor">
    <cofactor evidence="7">
        <name>Zn(2+)</name>
        <dbReference type="ChEBI" id="CHEBI:29105"/>
    </cofactor>
    <text evidence="7">Binds 2 Zn(2+) ions per subunit.</text>
</comment>
<keyword evidence="6 7" id="KW-0862">Zinc</keyword>
<organism evidence="9 10">
    <name type="scientific">Chromobacterium sinusclupearum</name>
    <dbReference type="NCBI Taxonomy" id="2077146"/>
    <lineage>
        <taxon>Bacteria</taxon>
        <taxon>Pseudomonadati</taxon>
        <taxon>Pseudomonadota</taxon>
        <taxon>Betaproteobacteria</taxon>
        <taxon>Neisseriales</taxon>
        <taxon>Chromobacteriaceae</taxon>
        <taxon>Chromobacterium</taxon>
    </lineage>
</organism>
<proteinExistence type="inferred from homology"/>
<accession>A0A2K4ML34</accession>
<dbReference type="InterPro" id="IPR001279">
    <property type="entry name" value="Metallo-B-lactamas"/>
</dbReference>
<feature type="binding site" evidence="7">
    <location>
        <position position="56"/>
    </location>
    <ligand>
        <name>Zn(2+)</name>
        <dbReference type="ChEBI" id="CHEBI:29105"/>
        <label>1</label>
    </ligand>
</feature>
<evidence type="ECO:0000259" key="8">
    <source>
        <dbReference type="SMART" id="SM00849"/>
    </source>
</evidence>
<dbReference type="GO" id="GO:0019243">
    <property type="term" value="P:methylglyoxal catabolic process to D-lactate via S-lactoyl-glutathione"/>
    <property type="evidence" value="ECO:0007669"/>
    <property type="project" value="UniProtKB-UniRule"/>
</dbReference>
<evidence type="ECO:0000256" key="5">
    <source>
        <dbReference type="ARBA" id="ARBA00022801"/>
    </source>
</evidence>